<evidence type="ECO:0000256" key="7">
    <source>
        <dbReference type="HAMAP-Rule" id="MF_00227"/>
    </source>
</evidence>
<comment type="subunit">
    <text evidence="7">Consists of a catalytic RNA component (M1 or rnpB) and a protein subunit.</text>
</comment>
<dbReference type="GO" id="GO:0001682">
    <property type="term" value="P:tRNA 5'-leader removal"/>
    <property type="evidence" value="ECO:0007669"/>
    <property type="project" value="UniProtKB-UniRule"/>
</dbReference>
<dbReference type="InterPro" id="IPR014721">
    <property type="entry name" value="Ribsml_uS5_D2-typ_fold_subgr"/>
</dbReference>
<dbReference type="EC" id="3.1.26.5" evidence="7 8"/>
<dbReference type="Gene3D" id="3.30.230.10">
    <property type="match status" value="1"/>
</dbReference>
<dbReference type="Proteomes" id="UP000182860">
    <property type="component" value="Unassembled WGS sequence"/>
</dbReference>
<evidence type="ECO:0000256" key="6">
    <source>
        <dbReference type="ARBA" id="ARBA00022884"/>
    </source>
</evidence>
<dbReference type="PANTHER" id="PTHR33992:SF1">
    <property type="entry name" value="RIBONUCLEASE P PROTEIN COMPONENT"/>
    <property type="match status" value="1"/>
</dbReference>
<dbReference type="PROSITE" id="PS00648">
    <property type="entry name" value="RIBONUCLEASE_P"/>
    <property type="match status" value="1"/>
</dbReference>
<evidence type="ECO:0000256" key="4">
    <source>
        <dbReference type="ARBA" id="ARBA00022759"/>
    </source>
</evidence>
<dbReference type="GO" id="GO:0004526">
    <property type="term" value="F:ribonuclease P activity"/>
    <property type="evidence" value="ECO:0007669"/>
    <property type="project" value="UniProtKB-UniRule"/>
</dbReference>
<keyword evidence="4 7" id="KW-0255">Endonuclease</keyword>
<dbReference type="AlphaFoldDB" id="A0A1J4TBJ4"/>
<accession>A0A1J4TBJ4</accession>
<evidence type="ECO:0000256" key="8">
    <source>
        <dbReference type="NCBIfam" id="TIGR00188"/>
    </source>
</evidence>
<dbReference type="GO" id="GO:0030677">
    <property type="term" value="C:ribonuclease P complex"/>
    <property type="evidence" value="ECO:0007669"/>
    <property type="project" value="TreeGrafter"/>
</dbReference>
<dbReference type="InterPro" id="IPR000100">
    <property type="entry name" value="RNase_P"/>
</dbReference>
<reference evidence="9 10" key="1">
    <citation type="journal article" date="2016" name="Environ. Microbiol.">
        <title>Genomic resolution of a cold subsurface aquifer community provides metabolic insights for novel microbes adapted to high CO concentrations.</title>
        <authorList>
            <person name="Probst A.J."/>
            <person name="Castelle C.J."/>
            <person name="Singh A."/>
            <person name="Brown C.T."/>
            <person name="Anantharaman K."/>
            <person name="Sharon I."/>
            <person name="Hug L.A."/>
            <person name="Burstein D."/>
            <person name="Emerson J.B."/>
            <person name="Thomas B.C."/>
            <person name="Banfield J.F."/>
        </authorList>
    </citation>
    <scope>NUCLEOTIDE SEQUENCE [LARGE SCALE GENOMIC DNA]</scope>
    <source>
        <strain evidence="9">CG1_02_41_21</strain>
    </source>
</reference>
<evidence type="ECO:0000256" key="5">
    <source>
        <dbReference type="ARBA" id="ARBA00022801"/>
    </source>
</evidence>
<dbReference type="EMBL" id="MNUV01000011">
    <property type="protein sequence ID" value="OIO08251.1"/>
    <property type="molecule type" value="Genomic_DNA"/>
</dbReference>
<dbReference type="PANTHER" id="PTHR33992">
    <property type="entry name" value="RIBONUCLEASE P PROTEIN COMPONENT"/>
    <property type="match status" value="1"/>
</dbReference>
<protein>
    <recommendedName>
        <fullName evidence="7 8">Ribonuclease P protein component</fullName>
        <shortName evidence="7">RNase P protein</shortName>
        <shortName evidence="7">RNaseP protein</shortName>
        <ecNumber evidence="7 8">3.1.26.5</ecNumber>
    </recommendedName>
    <alternativeName>
        <fullName evidence="7">Protein C5</fullName>
    </alternativeName>
</protein>
<comment type="caution">
    <text evidence="9">The sequence shown here is derived from an EMBL/GenBank/DDBJ whole genome shotgun (WGS) entry which is preliminary data.</text>
</comment>
<gene>
    <name evidence="7" type="primary">rnpA</name>
    <name evidence="9" type="ORF">AUJ35_00610</name>
</gene>
<evidence type="ECO:0000313" key="10">
    <source>
        <dbReference type="Proteomes" id="UP000182860"/>
    </source>
</evidence>
<keyword evidence="6 7" id="KW-0694">RNA-binding</keyword>
<dbReference type="Pfam" id="PF00825">
    <property type="entry name" value="Ribonuclease_P"/>
    <property type="match status" value="1"/>
</dbReference>
<comment type="function">
    <text evidence="1 7">RNaseP catalyzes the removal of the 5'-leader sequence from pre-tRNA to produce the mature 5'-terminus. It can also cleave other RNA substrates such as 4.5S RNA. The protein component plays an auxiliary but essential role in vivo by binding to the 5'-leader sequence and broadening the substrate specificity of the ribozyme.</text>
</comment>
<proteinExistence type="inferred from homology"/>
<evidence type="ECO:0000256" key="1">
    <source>
        <dbReference type="ARBA" id="ARBA00002663"/>
    </source>
</evidence>
<dbReference type="NCBIfam" id="TIGR00188">
    <property type="entry name" value="rnpA"/>
    <property type="match status" value="1"/>
</dbReference>
<sequence>MFNRSNRLSKNKDFDKVFQAGRSSYQEILGAKLIPNNLDYNRFGVLVGLKVNKKATVRNKIKRRIKMAIRLDEPLLKKGYDCVIVVFPLILAKNYEEIKAALRAAFKKLNFYQN</sequence>
<keyword evidence="5 7" id="KW-0378">Hydrolase</keyword>
<comment type="similarity">
    <text evidence="7">Belongs to the RnpA family.</text>
</comment>
<dbReference type="InterPro" id="IPR020539">
    <property type="entry name" value="RNase_P_CS"/>
</dbReference>
<dbReference type="SUPFAM" id="SSF54211">
    <property type="entry name" value="Ribosomal protein S5 domain 2-like"/>
    <property type="match status" value="1"/>
</dbReference>
<dbReference type="InterPro" id="IPR020568">
    <property type="entry name" value="Ribosomal_Su5_D2-typ_SF"/>
</dbReference>
<keyword evidence="3 7" id="KW-0540">Nuclease</keyword>
<organism evidence="9 10">
    <name type="scientific">Candidatus Falkowbacteria bacterium CG1_02_41_21</name>
    <dbReference type="NCBI Taxonomy" id="1805147"/>
    <lineage>
        <taxon>Bacteria</taxon>
        <taxon>Candidatus Falkowiibacteriota</taxon>
    </lineage>
</organism>
<dbReference type="GO" id="GO:0000049">
    <property type="term" value="F:tRNA binding"/>
    <property type="evidence" value="ECO:0007669"/>
    <property type="project" value="UniProtKB-UniRule"/>
</dbReference>
<comment type="catalytic activity">
    <reaction evidence="7">
        <text>Endonucleolytic cleavage of RNA, removing 5'-extranucleotides from tRNA precursor.</text>
        <dbReference type="EC" id="3.1.26.5"/>
    </reaction>
</comment>
<keyword evidence="2 7" id="KW-0819">tRNA processing</keyword>
<evidence type="ECO:0000313" key="9">
    <source>
        <dbReference type="EMBL" id="OIO08251.1"/>
    </source>
</evidence>
<evidence type="ECO:0000256" key="2">
    <source>
        <dbReference type="ARBA" id="ARBA00022694"/>
    </source>
</evidence>
<dbReference type="HAMAP" id="MF_00227">
    <property type="entry name" value="RNase_P"/>
    <property type="match status" value="1"/>
</dbReference>
<dbReference type="GO" id="GO:0042781">
    <property type="term" value="F:3'-tRNA processing endoribonuclease activity"/>
    <property type="evidence" value="ECO:0007669"/>
    <property type="project" value="TreeGrafter"/>
</dbReference>
<evidence type="ECO:0000256" key="3">
    <source>
        <dbReference type="ARBA" id="ARBA00022722"/>
    </source>
</evidence>
<name>A0A1J4TBJ4_9BACT</name>